<evidence type="ECO:0000313" key="11">
    <source>
        <dbReference type="Proteomes" id="UP000215145"/>
    </source>
</evidence>
<dbReference type="InterPro" id="IPR046953">
    <property type="entry name" value="Spore_GerAC-like_C"/>
</dbReference>
<evidence type="ECO:0000256" key="5">
    <source>
        <dbReference type="ARBA" id="ARBA00023136"/>
    </source>
</evidence>
<name>A0A229P1Z7_9BACL</name>
<evidence type="ECO:0000256" key="7">
    <source>
        <dbReference type="ARBA" id="ARBA00023288"/>
    </source>
</evidence>
<dbReference type="Gene3D" id="3.30.300.210">
    <property type="entry name" value="Nutrient germinant receptor protein C, domain 3"/>
    <property type="match status" value="1"/>
</dbReference>
<evidence type="ECO:0000256" key="3">
    <source>
        <dbReference type="ARBA" id="ARBA00022544"/>
    </source>
</evidence>
<evidence type="ECO:0000256" key="6">
    <source>
        <dbReference type="ARBA" id="ARBA00023139"/>
    </source>
</evidence>
<reference evidence="10 11" key="1">
    <citation type="submission" date="2017-07" db="EMBL/GenBank/DDBJ databases">
        <title>Paenibacillus herberti R33 genome sequencing and assembly.</title>
        <authorList>
            <person name="Su W."/>
        </authorList>
    </citation>
    <scope>NUCLEOTIDE SEQUENCE [LARGE SCALE GENOMIC DNA]</scope>
    <source>
        <strain evidence="10 11">R33</strain>
    </source>
</reference>
<gene>
    <name evidence="10" type="ORF">CGZ75_04175</name>
</gene>
<feature type="domain" description="Spore germination GerAC-like C-terminal" evidence="8">
    <location>
        <begin position="283"/>
        <end position="448"/>
    </location>
</feature>
<keyword evidence="11" id="KW-1185">Reference proteome</keyword>
<keyword evidence="3" id="KW-0309">Germination</keyword>
<proteinExistence type="inferred from homology"/>
<comment type="similarity">
    <text evidence="2">Belongs to the GerABKC lipoprotein family.</text>
</comment>
<dbReference type="InterPro" id="IPR038501">
    <property type="entry name" value="Spore_GerAC_C_sf"/>
</dbReference>
<keyword evidence="4" id="KW-0732">Signal</keyword>
<evidence type="ECO:0000313" key="10">
    <source>
        <dbReference type="EMBL" id="OXM15915.1"/>
    </source>
</evidence>
<dbReference type="NCBIfam" id="TIGR02887">
    <property type="entry name" value="spore_ger_x_C"/>
    <property type="match status" value="1"/>
</dbReference>
<protein>
    <submittedName>
        <fullName evidence="10">Uncharacterized protein</fullName>
    </submittedName>
</protein>
<keyword evidence="7" id="KW-0449">Lipoprotein</keyword>
<dbReference type="PANTHER" id="PTHR35789">
    <property type="entry name" value="SPORE GERMINATION PROTEIN B3"/>
    <property type="match status" value="1"/>
</dbReference>
<evidence type="ECO:0000256" key="4">
    <source>
        <dbReference type="ARBA" id="ARBA00022729"/>
    </source>
</evidence>
<evidence type="ECO:0000259" key="9">
    <source>
        <dbReference type="Pfam" id="PF25198"/>
    </source>
</evidence>
<dbReference type="Proteomes" id="UP000215145">
    <property type="component" value="Unassembled WGS sequence"/>
</dbReference>
<evidence type="ECO:0000256" key="2">
    <source>
        <dbReference type="ARBA" id="ARBA00007886"/>
    </source>
</evidence>
<organism evidence="10 11">
    <name type="scientific">Paenibacillus herberti</name>
    <dbReference type="NCBI Taxonomy" id="1619309"/>
    <lineage>
        <taxon>Bacteria</taxon>
        <taxon>Bacillati</taxon>
        <taxon>Bacillota</taxon>
        <taxon>Bacilli</taxon>
        <taxon>Bacillales</taxon>
        <taxon>Paenibacillaceae</taxon>
        <taxon>Paenibacillus</taxon>
    </lineage>
</organism>
<evidence type="ECO:0000259" key="8">
    <source>
        <dbReference type="Pfam" id="PF05504"/>
    </source>
</evidence>
<dbReference type="InterPro" id="IPR008844">
    <property type="entry name" value="Spore_GerAC-like"/>
</dbReference>
<comment type="subcellular location">
    <subcellularLocation>
        <location evidence="1">Membrane</location>
        <topology evidence="1">Lipid-anchor</topology>
    </subcellularLocation>
</comment>
<dbReference type="GO" id="GO:0016020">
    <property type="term" value="C:membrane"/>
    <property type="evidence" value="ECO:0007669"/>
    <property type="project" value="UniProtKB-SubCell"/>
</dbReference>
<accession>A0A229P1Z7</accession>
<dbReference type="AlphaFoldDB" id="A0A229P1Z7"/>
<feature type="domain" description="Spore germination protein N-terminal" evidence="9">
    <location>
        <begin position="80"/>
        <end position="253"/>
    </location>
</feature>
<dbReference type="EMBL" id="NMUQ01000001">
    <property type="protein sequence ID" value="OXM15915.1"/>
    <property type="molecule type" value="Genomic_DNA"/>
</dbReference>
<dbReference type="GO" id="GO:0009847">
    <property type="term" value="P:spore germination"/>
    <property type="evidence" value="ECO:0007669"/>
    <property type="project" value="InterPro"/>
</dbReference>
<keyword evidence="5" id="KW-0472">Membrane</keyword>
<dbReference type="PANTHER" id="PTHR35789:SF1">
    <property type="entry name" value="SPORE GERMINATION PROTEIN B3"/>
    <property type="match status" value="1"/>
</dbReference>
<keyword evidence="6" id="KW-0564">Palmitate</keyword>
<dbReference type="OrthoDB" id="9816067at2"/>
<dbReference type="Pfam" id="PF05504">
    <property type="entry name" value="Spore_GerAC"/>
    <property type="match status" value="1"/>
</dbReference>
<dbReference type="InterPro" id="IPR057336">
    <property type="entry name" value="GerAC_N"/>
</dbReference>
<comment type="caution">
    <text evidence="10">The sequence shown here is derived from an EMBL/GenBank/DDBJ whole genome shotgun (WGS) entry which is preliminary data.</text>
</comment>
<sequence>MRRWCMKREAGLRHGEQPGILSLFRRKAEHLEFLSHLLPKSRPSLLRRLQPKLRPSSLHRLPALLLIPALLLLGPAGCWDRQELNELGIISATGVDLTDTGRWEVSYQLVIPNAISAQGAYVGGSSSPVNVFTSVGDSFRGAVSRTTQEMSRRVYFSHNQVVVISEEAARRGINNLMEAYMRNGDSRETVTVLVTEGSARTILEQLLPMERISGVGINRLITLEEKYGGNFRQISMFEMMQDLLSPVHITAVPGIGLSGSGAAVDTVDAAKTTHTGAKVRLQKVAIFKNNKLAGWLSTHENRGLLWVTNRVKGSTVSFPCQGERQKLNSIRLKKQKTRVTPVRKGSGWLMKIESKATGVLMEYNCPGSMRKPQDLLPVEASIEAELKRDMEDGILAAQRLKADAAGFGNLLHLKHKEEWKQIESDWNERGFPKVEIEISVHVKLAKTGRSIESYNEAFEKSRKKE</sequence>
<dbReference type="Pfam" id="PF25198">
    <property type="entry name" value="Spore_GerAC_N"/>
    <property type="match status" value="1"/>
</dbReference>
<evidence type="ECO:0000256" key="1">
    <source>
        <dbReference type="ARBA" id="ARBA00004635"/>
    </source>
</evidence>